<sequence length="589" mass="64183">MDPKRHMNGTTNHETFELSSSRSRPAIMPSTDTAADSTRQHEIIDTTATDLLLDMMRGSTMSSSRESSLELGHVRRVEVDGHGHGRENGAPNGPDAWNICPGYDNDNVSGHNGVLSSSRYFDSPTEDPQPRTPPPSPVNPLLQPPPQIITSFESINAMLLQTRPYSQHWVNTHFRTSTSLQTVDMPMPNHDTAIPEYPNGIATPASAFIIPSDTASEKTVMPPSRWESLIPSATHRVPVAAEPTSPLRPSSTHAAPQTSYYTQASSVPSTTAPRRTTLYSNPERQYEQAKYGLEALSSSLQSLSFPGWTPHIAYSMTAGIDDLNTLVDLSMVDGNAQSRNLRRNPSLYTHDSASMDLDAECGDRDAAADKEVNWNEAKLAELIPLFTGLQAAIQGRIHMIKMVMKHTYLRFRPSASVKELSMALATPSSSPADLYSSTSTSTSCQNDKTRKKRKSHIFSEVVSSSTTGFVDTLHLLESGVEELGVLEQGLKRIDYIMVLVPEEYLAGTTHHHDNPASASTAVGVDEPTQPMTIVYDNTPQHHLNGRGASGSKLVIALQNPYVAFWAIVVLLLVGAGLLAVGILILVTRV</sequence>
<proteinExistence type="predicted"/>
<feature type="region of interest" description="Disordered" evidence="1">
    <location>
        <begin position="431"/>
        <end position="450"/>
    </location>
</feature>
<evidence type="ECO:0000313" key="6">
    <source>
        <dbReference type="Proteomes" id="UP000320475"/>
    </source>
</evidence>
<feature type="compositionally biased region" description="Pro residues" evidence="1">
    <location>
        <begin position="130"/>
        <end position="146"/>
    </location>
</feature>
<feature type="region of interest" description="Disordered" evidence="1">
    <location>
        <begin position="108"/>
        <end position="146"/>
    </location>
</feature>
<evidence type="ECO:0000313" key="4">
    <source>
        <dbReference type="EMBL" id="TPX48949.1"/>
    </source>
</evidence>
<evidence type="ECO:0000256" key="1">
    <source>
        <dbReference type="SAM" id="MobiDB-lite"/>
    </source>
</evidence>
<name>A0A507CYZ4_9FUNG</name>
<accession>A0A507CYZ4</accession>
<keyword evidence="5" id="KW-1185">Reference proteome</keyword>
<feature type="compositionally biased region" description="Polar residues" evidence="1">
    <location>
        <begin position="431"/>
        <end position="446"/>
    </location>
</feature>
<protein>
    <submittedName>
        <fullName evidence="3">Uncharacterized protein</fullName>
    </submittedName>
</protein>
<evidence type="ECO:0000313" key="5">
    <source>
        <dbReference type="Proteomes" id="UP000317494"/>
    </source>
</evidence>
<dbReference type="VEuPathDB" id="FungiDB:SeMB42_g02803"/>
<feature type="region of interest" description="Disordered" evidence="1">
    <location>
        <begin position="1"/>
        <end position="34"/>
    </location>
</feature>
<reference evidence="5 6" key="1">
    <citation type="journal article" date="2019" name="Sci. Rep.">
        <title>Comparative genomics of chytrid fungi reveal insights into the obligate biotrophic and pathogenic lifestyle of Synchytrium endobioticum.</title>
        <authorList>
            <person name="van de Vossenberg B.T.L.H."/>
            <person name="Warris S."/>
            <person name="Nguyen H.D.T."/>
            <person name="van Gent-Pelzer M.P.E."/>
            <person name="Joly D.L."/>
            <person name="van de Geest H.C."/>
            <person name="Bonants P.J.M."/>
            <person name="Smith D.S."/>
            <person name="Levesque C.A."/>
            <person name="van der Lee T.A.J."/>
        </authorList>
    </citation>
    <scope>NUCLEOTIDE SEQUENCE [LARGE SCALE GENOMIC DNA]</scope>
    <source>
        <strain evidence="3 6">LEV6574</strain>
        <strain evidence="4 5">MB42</strain>
    </source>
</reference>
<feature type="compositionally biased region" description="Polar residues" evidence="1">
    <location>
        <begin position="8"/>
        <end position="23"/>
    </location>
</feature>
<keyword evidence="2" id="KW-0812">Transmembrane</keyword>
<feature type="transmembrane region" description="Helical" evidence="2">
    <location>
        <begin position="562"/>
        <end position="586"/>
    </location>
</feature>
<evidence type="ECO:0000256" key="2">
    <source>
        <dbReference type="SAM" id="Phobius"/>
    </source>
</evidence>
<dbReference type="EMBL" id="QEAM01000197">
    <property type="protein sequence ID" value="TPX44130.1"/>
    <property type="molecule type" value="Genomic_DNA"/>
</dbReference>
<organism evidence="3 6">
    <name type="scientific">Synchytrium endobioticum</name>
    <dbReference type="NCBI Taxonomy" id="286115"/>
    <lineage>
        <taxon>Eukaryota</taxon>
        <taxon>Fungi</taxon>
        <taxon>Fungi incertae sedis</taxon>
        <taxon>Chytridiomycota</taxon>
        <taxon>Chytridiomycota incertae sedis</taxon>
        <taxon>Chytridiomycetes</taxon>
        <taxon>Synchytriales</taxon>
        <taxon>Synchytriaceae</taxon>
        <taxon>Synchytrium</taxon>
    </lineage>
</organism>
<feature type="compositionally biased region" description="Polar residues" evidence="1">
    <location>
        <begin position="108"/>
        <end position="120"/>
    </location>
</feature>
<keyword evidence="2" id="KW-1133">Transmembrane helix</keyword>
<keyword evidence="2" id="KW-0472">Membrane</keyword>
<dbReference type="Proteomes" id="UP000317494">
    <property type="component" value="Unassembled WGS sequence"/>
</dbReference>
<dbReference type="AlphaFoldDB" id="A0A507CYZ4"/>
<feature type="compositionally biased region" description="Polar residues" evidence="1">
    <location>
        <begin position="247"/>
        <end position="281"/>
    </location>
</feature>
<evidence type="ECO:0000313" key="3">
    <source>
        <dbReference type="EMBL" id="TPX44130.1"/>
    </source>
</evidence>
<gene>
    <name evidence="3" type="ORF">SeLEV6574_g04691</name>
    <name evidence="4" type="ORF">SeMB42_g02803</name>
</gene>
<dbReference type="EMBL" id="QEAN01000091">
    <property type="protein sequence ID" value="TPX48949.1"/>
    <property type="molecule type" value="Genomic_DNA"/>
</dbReference>
<comment type="caution">
    <text evidence="3">The sequence shown here is derived from an EMBL/GenBank/DDBJ whole genome shotgun (WGS) entry which is preliminary data.</text>
</comment>
<dbReference type="Proteomes" id="UP000320475">
    <property type="component" value="Unassembled WGS sequence"/>
</dbReference>
<feature type="region of interest" description="Disordered" evidence="1">
    <location>
        <begin position="241"/>
        <end position="281"/>
    </location>
</feature>